<dbReference type="Proteomes" id="UP000008068">
    <property type="component" value="Unassembled WGS sequence"/>
</dbReference>
<gene>
    <name evidence="2" type="primary">Cbn-clec-215</name>
    <name evidence="2" type="ORF">CAEBREN_01246</name>
</gene>
<dbReference type="eggNOG" id="KOG4297">
    <property type="taxonomic scope" value="Eukaryota"/>
</dbReference>
<name>G0PI41_CAEBE</name>
<evidence type="ECO:0000259" key="1">
    <source>
        <dbReference type="Pfam" id="PF08277"/>
    </source>
</evidence>
<evidence type="ECO:0000313" key="3">
    <source>
        <dbReference type="Proteomes" id="UP000008068"/>
    </source>
</evidence>
<dbReference type="Pfam" id="PF08277">
    <property type="entry name" value="PAN_3"/>
    <property type="match status" value="1"/>
</dbReference>
<reference evidence="3" key="1">
    <citation type="submission" date="2011-07" db="EMBL/GenBank/DDBJ databases">
        <authorList>
            <consortium name="Caenorhabditis brenneri Sequencing and Analysis Consortium"/>
            <person name="Wilson R.K."/>
        </authorList>
    </citation>
    <scope>NUCLEOTIDE SEQUENCE [LARGE SCALE GENOMIC DNA]</scope>
    <source>
        <strain evidence="3">PB2801</strain>
    </source>
</reference>
<dbReference type="HOGENOM" id="CLU_045736_2_1_1"/>
<accession>G0PI41</accession>
<dbReference type="InParanoid" id="G0PI41"/>
<organism evidence="3">
    <name type="scientific">Caenorhabditis brenneri</name>
    <name type="common">Nematode worm</name>
    <dbReference type="NCBI Taxonomy" id="135651"/>
    <lineage>
        <taxon>Eukaryota</taxon>
        <taxon>Metazoa</taxon>
        <taxon>Ecdysozoa</taxon>
        <taxon>Nematoda</taxon>
        <taxon>Chromadorea</taxon>
        <taxon>Rhabditida</taxon>
        <taxon>Rhabditina</taxon>
        <taxon>Rhabditomorpha</taxon>
        <taxon>Rhabditoidea</taxon>
        <taxon>Rhabditidae</taxon>
        <taxon>Peloderinae</taxon>
        <taxon>Caenorhabditis</taxon>
    </lineage>
</organism>
<dbReference type="PANTHER" id="PTHR47629">
    <property type="entry name" value="C-TYPE LECTIN-RELATED"/>
    <property type="match status" value="1"/>
</dbReference>
<dbReference type="FunCoup" id="G0PI41">
    <property type="interactions" value="4"/>
</dbReference>
<dbReference type="InterPro" id="IPR006583">
    <property type="entry name" value="PAN-3_domain"/>
</dbReference>
<dbReference type="EMBL" id="GL380531">
    <property type="protein sequence ID" value="EGT57294.1"/>
    <property type="molecule type" value="Genomic_DNA"/>
</dbReference>
<evidence type="ECO:0000313" key="2">
    <source>
        <dbReference type="EMBL" id="EGT57294.1"/>
    </source>
</evidence>
<dbReference type="AlphaFoldDB" id="G0PI41"/>
<feature type="domain" description="PAN-3" evidence="1">
    <location>
        <begin position="1"/>
        <end position="63"/>
    </location>
</feature>
<dbReference type="InterPro" id="IPR016187">
    <property type="entry name" value="CTDL_fold"/>
</dbReference>
<dbReference type="SUPFAM" id="SSF56436">
    <property type="entry name" value="C-type lectin-like"/>
    <property type="match status" value="1"/>
</dbReference>
<proteinExistence type="predicted"/>
<sequence>MIVITGSLNNHNGCVSQETESFSKCVAACGNSETCQVCYGAGNRICVLCDTGIVHTNNLSQKLGVKTKMKTSTTTTNLPPGNVLPKNNLDTSLSCKDGFEKFQLPDNSYRCKKIFSNYAEKPTRTPLGYSKDQAQEKCINESAIISGLETEKELEYAITLFKRLSKSYGKDINMWIDGEFRKECYNKASTTEDCEGLKGFQFSDPLLQNFSWYHWADNEPSIDYSLGDSVRFCLKLMVPQETEKGKNGRNLGKVAVVACSSSDPETLPSAVLCGAPPIENS</sequence>
<dbReference type="STRING" id="135651.G0PI41"/>
<keyword evidence="3" id="KW-1185">Reference proteome</keyword>
<protein>
    <submittedName>
        <fullName evidence="2">CBN-CLEC-215 protein</fullName>
    </submittedName>
</protein>
<dbReference type="PANTHER" id="PTHR47629:SF7">
    <property type="entry name" value="PAN-3 DOMAIN-CONTAINING PROTEIN"/>
    <property type="match status" value="1"/>
</dbReference>